<dbReference type="EMBL" id="CAJNOG010000088">
    <property type="protein sequence ID" value="CAF0921292.1"/>
    <property type="molecule type" value="Genomic_DNA"/>
</dbReference>
<accession>A0A819KUD0</accession>
<dbReference type="Proteomes" id="UP000663845">
    <property type="component" value="Unassembled WGS sequence"/>
</dbReference>
<reference evidence="2" key="1">
    <citation type="submission" date="2021-02" db="EMBL/GenBank/DDBJ databases">
        <authorList>
            <person name="Nowell W R."/>
        </authorList>
    </citation>
    <scope>NUCLEOTIDE SEQUENCE</scope>
</reference>
<evidence type="ECO:0000313" key="3">
    <source>
        <dbReference type="Proteomes" id="UP000663844"/>
    </source>
</evidence>
<comment type="caution">
    <text evidence="2">The sequence shown here is derived from an EMBL/GenBank/DDBJ whole genome shotgun (WGS) entry which is preliminary data.</text>
</comment>
<dbReference type="AlphaFoldDB" id="A0A819KUD0"/>
<evidence type="ECO:0000313" key="2">
    <source>
        <dbReference type="EMBL" id="CAF3950406.1"/>
    </source>
</evidence>
<sequence>MIRFWFKILFELPQLSQYEYIMRFDDDSKVINTWFNVFDKMRRKRAVYFANNIDIDEEKSLPGTTKLKQVTIEY</sequence>
<dbReference type="Gene3D" id="3.90.550.10">
    <property type="entry name" value="Spore Coat Polysaccharide Biosynthesis Protein SpsA, Chain A"/>
    <property type="match status" value="1"/>
</dbReference>
<evidence type="ECO:0000313" key="1">
    <source>
        <dbReference type="EMBL" id="CAF0921292.1"/>
    </source>
</evidence>
<proteinExistence type="predicted"/>
<dbReference type="Proteomes" id="UP000663844">
    <property type="component" value="Unassembled WGS sequence"/>
</dbReference>
<protein>
    <submittedName>
        <fullName evidence="2">Uncharacterized protein</fullName>
    </submittedName>
</protein>
<dbReference type="EMBL" id="CAJOAZ010002679">
    <property type="protein sequence ID" value="CAF3950406.1"/>
    <property type="molecule type" value="Genomic_DNA"/>
</dbReference>
<name>A0A819KUD0_9BILA</name>
<dbReference type="InterPro" id="IPR029044">
    <property type="entry name" value="Nucleotide-diphossugar_trans"/>
</dbReference>
<organism evidence="2 3">
    <name type="scientific">Adineta steineri</name>
    <dbReference type="NCBI Taxonomy" id="433720"/>
    <lineage>
        <taxon>Eukaryota</taxon>
        <taxon>Metazoa</taxon>
        <taxon>Spiralia</taxon>
        <taxon>Gnathifera</taxon>
        <taxon>Rotifera</taxon>
        <taxon>Eurotatoria</taxon>
        <taxon>Bdelloidea</taxon>
        <taxon>Adinetida</taxon>
        <taxon>Adinetidae</taxon>
        <taxon>Adineta</taxon>
    </lineage>
</organism>
<gene>
    <name evidence="1" type="ORF">JYZ213_LOCUS11626</name>
    <name evidence="2" type="ORF">OXD698_LOCUS26653</name>
</gene>